<feature type="region of interest" description="Disordered" evidence="1">
    <location>
        <begin position="212"/>
        <end position="283"/>
    </location>
</feature>
<dbReference type="Proteomes" id="UP000738359">
    <property type="component" value="Unassembled WGS sequence"/>
</dbReference>
<proteinExistence type="predicted"/>
<evidence type="ECO:0000256" key="1">
    <source>
        <dbReference type="SAM" id="MobiDB-lite"/>
    </source>
</evidence>
<feature type="compositionally biased region" description="Polar residues" evidence="1">
    <location>
        <begin position="466"/>
        <end position="475"/>
    </location>
</feature>
<gene>
    <name evidence="3" type="ORF">BGZ70_010172</name>
</gene>
<keyword evidence="4" id="KW-1185">Reference proteome</keyword>
<name>A0A9P6IZV1_MORAP</name>
<feature type="region of interest" description="Disordered" evidence="1">
    <location>
        <begin position="724"/>
        <end position="767"/>
    </location>
</feature>
<feature type="compositionally biased region" description="Low complexity" evidence="1">
    <location>
        <begin position="259"/>
        <end position="268"/>
    </location>
</feature>
<feature type="transmembrane region" description="Helical" evidence="2">
    <location>
        <begin position="333"/>
        <end position="357"/>
    </location>
</feature>
<feature type="transmembrane region" description="Helical" evidence="2">
    <location>
        <begin position="301"/>
        <end position="321"/>
    </location>
</feature>
<keyword evidence="2" id="KW-1133">Transmembrane helix</keyword>
<feature type="transmembrane region" description="Helical" evidence="2">
    <location>
        <begin position="15"/>
        <end position="38"/>
    </location>
</feature>
<feature type="compositionally biased region" description="Basic residues" evidence="1">
    <location>
        <begin position="689"/>
        <end position="700"/>
    </location>
</feature>
<evidence type="ECO:0000313" key="4">
    <source>
        <dbReference type="Proteomes" id="UP000738359"/>
    </source>
</evidence>
<feature type="compositionally biased region" description="Polar residues" evidence="1">
    <location>
        <begin position="577"/>
        <end position="604"/>
    </location>
</feature>
<evidence type="ECO:0000256" key="2">
    <source>
        <dbReference type="SAM" id="Phobius"/>
    </source>
</evidence>
<organism evidence="3 4">
    <name type="scientific">Mortierella alpina</name>
    <name type="common">Oleaginous fungus</name>
    <name type="synonym">Mortierella renispora</name>
    <dbReference type="NCBI Taxonomy" id="64518"/>
    <lineage>
        <taxon>Eukaryota</taxon>
        <taxon>Fungi</taxon>
        <taxon>Fungi incertae sedis</taxon>
        <taxon>Mucoromycota</taxon>
        <taxon>Mortierellomycotina</taxon>
        <taxon>Mortierellomycetes</taxon>
        <taxon>Mortierellales</taxon>
        <taxon>Mortierellaceae</taxon>
        <taxon>Mortierella</taxon>
    </lineage>
</organism>
<comment type="caution">
    <text evidence="3">The sequence shown here is derived from an EMBL/GenBank/DDBJ whole genome shotgun (WGS) entry which is preliminary data.</text>
</comment>
<feature type="region of interest" description="Disordered" evidence="1">
    <location>
        <begin position="450"/>
        <end position="492"/>
    </location>
</feature>
<feature type="compositionally biased region" description="Basic and acidic residues" evidence="1">
    <location>
        <begin position="903"/>
        <end position="913"/>
    </location>
</feature>
<feature type="compositionally biased region" description="Polar residues" evidence="1">
    <location>
        <begin position="212"/>
        <end position="249"/>
    </location>
</feature>
<feature type="region of interest" description="Disordered" evidence="1">
    <location>
        <begin position="903"/>
        <end position="928"/>
    </location>
</feature>
<dbReference type="AlphaFoldDB" id="A0A9P6IZV1"/>
<feature type="transmembrane region" description="Helical" evidence="2">
    <location>
        <begin position="96"/>
        <end position="122"/>
    </location>
</feature>
<dbReference type="OrthoDB" id="2445695at2759"/>
<feature type="transmembrane region" description="Helical" evidence="2">
    <location>
        <begin position="50"/>
        <end position="68"/>
    </location>
</feature>
<sequence length="928" mass="103297">MTDFTSANTYLPCSISAWCYLLTCMLVIVSTFRLCGVFLFERRRSIPSKYIALCPMAAFILATVPAIAQQFGFDECAHYCWFVVKHYQVTCQERSLWAYLCFYAWMILFLLILFGSTLYVMVRIGISFMHVRSRVKQVVSQTIKTTSAPEPPPSPQMSAFERVRSLSYRVKDKTASIFSGDSRRQQGSFSHQDRPGESVTNAAYAVNQRRGQQGFGLSNSPSPSATRSENTTTFHGLSSQALRNESILSTPFRDDDASSRAASNTTSTRDPRAPAQNPSASENNITRINERTLLIAILRQALYPISISVSGCIQIIVDLTVMSRLDYLESLDYFANIATSIQGFLFFLVFMFDPAVVYTRRQWRKYLVWKYYIEFYYSLGMPQEGRVFQDQFMQQCQHTLVRSGSSKDEANYDVFLKQPSYSWSLQYDNLAMPSEFQTAYPLINVSTPTAGADALQEPGNGPPDPSDSNAVNVSSRPEPKKTSLSRAGGAGEKLPDKFYGYGQYGHGATGTDYTPSVSEPSSKSVTSPIHSCAEEEGRCHPMANLTVSARRGNDSGDQSNPHTAFNHEVNALEAQNASGASNENGGQARATGQDTVRSVHTAPTYQIHPNGFRTANRTTAPMHSRSHVQQGEGREQLHLPRVDRHHHLRDVPGSEVSACGSHSDTGSGGDYSHSGTDGEGDDTDGANAGHHRHHHRRRRASLVASNPGDVLSFPRLAKVATIGGSVGPPSLQRFRTSTNTATTATTRPSKSSSAGRPTFLSSSDRSNSMRASLKKRFKIPGIRNIRGIRRRDSVLETERYQTRFEYPRCAYLLHMVVRRLWIPREVRLPPIANPLRRTFTSRPVSVLEANDSEAVLTVMEAMEMTQNEPYRESAMYIDHAETTAPVQRQHDEEVGEGIGLSRLRNERRQEEQHVIPLPPIADGDDYTA</sequence>
<keyword evidence="2" id="KW-0812">Transmembrane</keyword>
<keyword evidence="2" id="KW-0472">Membrane</keyword>
<feature type="region of interest" description="Disordered" evidence="1">
    <location>
        <begin position="577"/>
        <end position="634"/>
    </location>
</feature>
<dbReference type="EMBL" id="JAAAHY010000894">
    <property type="protein sequence ID" value="KAF9955613.1"/>
    <property type="molecule type" value="Genomic_DNA"/>
</dbReference>
<evidence type="ECO:0000313" key="3">
    <source>
        <dbReference type="EMBL" id="KAF9955613.1"/>
    </source>
</evidence>
<reference evidence="3" key="1">
    <citation type="journal article" date="2020" name="Fungal Divers.">
        <title>Resolving the Mortierellaceae phylogeny through synthesis of multi-gene phylogenetics and phylogenomics.</title>
        <authorList>
            <person name="Vandepol N."/>
            <person name="Liber J."/>
            <person name="Desiro A."/>
            <person name="Na H."/>
            <person name="Kennedy M."/>
            <person name="Barry K."/>
            <person name="Grigoriev I.V."/>
            <person name="Miller A.N."/>
            <person name="O'Donnell K."/>
            <person name="Stajich J.E."/>
            <person name="Bonito G."/>
        </authorList>
    </citation>
    <scope>NUCLEOTIDE SEQUENCE</scope>
    <source>
        <strain evidence="3">CK1249</strain>
    </source>
</reference>
<protein>
    <submittedName>
        <fullName evidence="3">Uncharacterized protein</fullName>
    </submittedName>
</protein>
<feature type="region of interest" description="Disordered" evidence="1">
    <location>
        <begin position="649"/>
        <end position="703"/>
    </location>
</feature>
<feature type="compositionally biased region" description="Low complexity" evidence="1">
    <location>
        <begin position="736"/>
        <end position="754"/>
    </location>
</feature>
<accession>A0A9P6IZV1</accession>